<feature type="transmembrane region" description="Helical" evidence="5">
    <location>
        <begin position="44"/>
        <end position="61"/>
    </location>
</feature>
<dbReference type="GO" id="GO:0015174">
    <property type="term" value="F:basic amino acid transmembrane transporter activity"/>
    <property type="evidence" value="ECO:0007669"/>
    <property type="project" value="TreeGrafter"/>
</dbReference>
<dbReference type="Gene3D" id="1.20.1250.20">
    <property type="entry name" value="MFS general substrate transporter like domains"/>
    <property type="match status" value="1"/>
</dbReference>
<dbReference type="PANTHER" id="PTHR23501:SF33">
    <property type="entry name" value="MAJOR FACILITATOR SUPERFAMILY (MFS) PROFILE DOMAIN-CONTAINING PROTEIN"/>
    <property type="match status" value="1"/>
</dbReference>
<dbReference type="EMBL" id="ML732768">
    <property type="protein sequence ID" value="KAB8278372.1"/>
    <property type="molecule type" value="Genomic_DNA"/>
</dbReference>
<feature type="transmembrane region" description="Helical" evidence="5">
    <location>
        <begin position="193"/>
        <end position="214"/>
    </location>
</feature>
<dbReference type="InterPro" id="IPR020846">
    <property type="entry name" value="MFS_dom"/>
</dbReference>
<feature type="transmembrane region" description="Helical" evidence="5">
    <location>
        <begin position="68"/>
        <end position="89"/>
    </location>
</feature>
<feature type="transmembrane region" description="Helical" evidence="5">
    <location>
        <begin position="109"/>
        <end position="129"/>
    </location>
</feature>
<dbReference type="Pfam" id="PF07690">
    <property type="entry name" value="MFS_1"/>
    <property type="match status" value="1"/>
</dbReference>
<evidence type="ECO:0000256" key="4">
    <source>
        <dbReference type="ARBA" id="ARBA00023136"/>
    </source>
</evidence>
<keyword evidence="4 5" id="KW-0472">Membrane</keyword>
<proteinExistence type="predicted"/>
<feature type="transmembrane region" description="Helical" evidence="5">
    <location>
        <begin position="251"/>
        <end position="269"/>
    </location>
</feature>
<feature type="transmembrane region" description="Helical" evidence="5">
    <location>
        <begin position="356"/>
        <end position="382"/>
    </location>
</feature>
<feature type="transmembrane region" description="Helical" evidence="5">
    <location>
        <begin position="159"/>
        <end position="181"/>
    </location>
</feature>
<name>A0A5N6JHL5_9EURO</name>
<keyword evidence="8" id="KW-1185">Reference proteome</keyword>
<feature type="transmembrane region" description="Helical" evidence="5">
    <location>
        <begin position="226"/>
        <end position="245"/>
    </location>
</feature>
<accession>A0A5N6JHL5</accession>
<dbReference type="GO" id="GO:0000329">
    <property type="term" value="C:fungal-type vacuole membrane"/>
    <property type="evidence" value="ECO:0007669"/>
    <property type="project" value="TreeGrafter"/>
</dbReference>
<dbReference type="SUPFAM" id="SSF103473">
    <property type="entry name" value="MFS general substrate transporter"/>
    <property type="match status" value="1"/>
</dbReference>
<feature type="domain" description="Major facilitator superfamily (MFS) profile" evidence="6">
    <location>
        <begin position="1"/>
        <end position="386"/>
    </location>
</feature>
<evidence type="ECO:0000256" key="3">
    <source>
        <dbReference type="ARBA" id="ARBA00022989"/>
    </source>
</evidence>
<organism evidence="7 8">
    <name type="scientific">Aspergillus minisclerotigenes</name>
    <dbReference type="NCBI Taxonomy" id="656917"/>
    <lineage>
        <taxon>Eukaryota</taxon>
        <taxon>Fungi</taxon>
        <taxon>Dikarya</taxon>
        <taxon>Ascomycota</taxon>
        <taxon>Pezizomycotina</taxon>
        <taxon>Eurotiomycetes</taxon>
        <taxon>Eurotiomycetidae</taxon>
        <taxon>Eurotiales</taxon>
        <taxon>Aspergillaceae</taxon>
        <taxon>Aspergillus</taxon>
        <taxon>Aspergillus subgen. Circumdati</taxon>
    </lineage>
</organism>
<dbReference type="Proteomes" id="UP000326289">
    <property type="component" value="Unassembled WGS sequence"/>
</dbReference>
<evidence type="ECO:0000256" key="5">
    <source>
        <dbReference type="SAM" id="Phobius"/>
    </source>
</evidence>
<evidence type="ECO:0000256" key="2">
    <source>
        <dbReference type="ARBA" id="ARBA00022692"/>
    </source>
</evidence>
<dbReference type="PROSITE" id="PS50850">
    <property type="entry name" value="MFS"/>
    <property type="match status" value="1"/>
</dbReference>
<evidence type="ECO:0000313" key="8">
    <source>
        <dbReference type="Proteomes" id="UP000326289"/>
    </source>
</evidence>
<protein>
    <submittedName>
        <fullName evidence="7">Major facilitator superfamily domain-containing protein</fullName>
    </submittedName>
</protein>
<dbReference type="PANTHER" id="PTHR23501">
    <property type="entry name" value="MAJOR FACILITATOR SUPERFAMILY"/>
    <property type="match status" value="1"/>
</dbReference>
<evidence type="ECO:0000313" key="7">
    <source>
        <dbReference type="EMBL" id="KAB8278372.1"/>
    </source>
</evidence>
<gene>
    <name evidence="7" type="ORF">BDV30DRAFT_233838</name>
</gene>
<dbReference type="AlphaFoldDB" id="A0A5N6JHL5"/>
<sequence length="388" mass="42623">MPQLVAARVLVGLTSAGIISSSSATVTALIPSDKATWLRSYADVANTIGRSVGAAVGFLFTKTIGWRWCFYSNVPLILLCAFIVVHQIPPDSPKSSQSMDDSLPSEVQNIDWAGIFTLTITLVQLILFIQTLQPGQIQQAQTCWAHHPLLPLGSMKKAFGGYCLSQFLILSGRTGLLTSVVPYFTRANIGGDITTLLAGGTLLVGLPLGGILANHVVRRTRHYKRLGLIAIILLVLTYLVVFLRWREGIHIWEIVFLFPSGLAAGMFLATQFIGMTAELTENNLIQCTGTYYLFQQLGRILGPAIGFALIQGNFQARLNWKLRGLPNTSELVRNILNDDKFSRTLPAPMQDVVRECYLYGFQFAALFSIFSTIAALPIVVLVREAYLD</sequence>
<reference evidence="7 8" key="1">
    <citation type="submission" date="2019-04" db="EMBL/GenBank/DDBJ databases">
        <title>Fungal friends and foes A comparative genomics study of 23 Aspergillus species from section Flavi.</title>
        <authorList>
            <consortium name="DOE Joint Genome Institute"/>
            <person name="Kjaerbolling I."/>
            <person name="Vesth T.C."/>
            <person name="Frisvad J.C."/>
            <person name="Nybo J.L."/>
            <person name="Theobald S."/>
            <person name="Kildgaard S."/>
            <person name="Petersen T.I."/>
            <person name="Kuo A."/>
            <person name="Sato A."/>
            <person name="Lyhne E.K."/>
            <person name="Kogle M.E."/>
            <person name="Wiebenga A."/>
            <person name="Kun R.S."/>
            <person name="Lubbers R.J."/>
            <person name="Makela M.R."/>
            <person name="Barry K."/>
            <person name="Chovatia M."/>
            <person name="Clum A."/>
            <person name="Daum C."/>
            <person name="Haridas S."/>
            <person name="He G."/>
            <person name="LaButti K."/>
            <person name="Lipzen A."/>
            <person name="Mondo S."/>
            <person name="Pangilinan J."/>
            <person name="Riley R."/>
            <person name="Salamov A."/>
            <person name="Simmons B.A."/>
            <person name="Magnuson J.K."/>
            <person name="Henrissat B."/>
            <person name="Mortensen U.H."/>
            <person name="Larsen T.O."/>
            <person name="De vries R.P."/>
            <person name="Grigoriev I.V."/>
            <person name="Machida M."/>
            <person name="Baker S.E."/>
            <person name="Andersen M.R."/>
        </authorList>
    </citation>
    <scope>NUCLEOTIDE SEQUENCE [LARGE SCALE GENOMIC DNA]</scope>
    <source>
        <strain evidence="7 8">CBS 117635</strain>
    </source>
</reference>
<evidence type="ECO:0000256" key="1">
    <source>
        <dbReference type="ARBA" id="ARBA00004141"/>
    </source>
</evidence>
<keyword evidence="2 5" id="KW-0812">Transmembrane</keyword>
<dbReference type="InterPro" id="IPR036259">
    <property type="entry name" value="MFS_trans_sf"/>
</dbReference>
<evidence type="ECO:0000259" key="6">
    <source>
        <dbReference type="PROSITE" id="PS50850"/>
    </source>
</evidence>
<comment type="subcellular location">
    <subcellularLocation>
        <location evidence="1">Membrane</location>
        <topology evidence="1">Multi-pass membrane protein</topology>
    </subcellularLocation>
</comment>
<keyword evidence="3 5" id="KW-1133">Transmembrane helix</keyword>
<dbReference type="InterPro" id="IPR011701">
    <property type="entry name" value="MFS"/>
</dbReference>